<name>A0A7J7CM22_TRIWF</name>
<evidence type="ECO:0000313" key="9">
    <source>
        <dbReference type="Proteomes" id="UP000593562"/>
    </source>
</evidence>
<feature type="transmembrane region" description="Helical" evidence="7">
    <location>
        <begin position="61"/>
        <end position="83"/>
    </location>
</feature>
<sequence>MRLVGKLCYLPGSPAYGFGLAAIICLSIAQIAGNLVICRISYSREKGSIRKAKRPKNTTTLLVLSWVSFGIAAILLGVATSMSRKQPYGKGWSRGECYLVKNGVFIGSGVLVMVNVGAIIRIALMTIKKTKVEQEIEGHAQVG</sequence>
<dbReference type="Pfam" id="PF06749">
    <property type="entry name" value="DUF1218"/>
    <property type="match status" value="1"/>
</dbReference>
<keyword evidence="3" id="KW-0732">Signal</keyword>
<feature type="transmembrane region" description="Helical" evidence="7">
    <location>
        <begin position="103"/>
        <end position="124"/>
    </location>
</feature>
<evidence type="ECO:0000256" key="5">
    <source>
        <dbReference type="ARBA" id="ARBA00023136"/>
    </source>
</evidence>
<evidence type="ECO:0000256" key="2">
    <source>
        <dbReference type="ARBA" id="ARBA00022692"/>
    </source>
</evidence>
<dbReference type="AlphaFoldDB" id="A0A7J7CM22"/>
<comment type="caution">
    <text evidence="8">The sequence shown here is derived from an EMBL/GenBank/DDBJ whole genome shotgun (WGS) entry which is preliminary data.</text>
</comment>
<protein>
    <submittedName>
        <fullName evidence="8">Uncharacterized protein</fullName>
    </submittedName>
</protein>
<feature type="transmembrane region" description="Helical" evidence="7">
    <location>
        <begin position="15"/>
        <end position="40"/>
    </location>
</feature>
<dbReference type="GO" id="GO:0012505">
    <property type="term" value="C:endomembrane system"/>
    <property type="evidence" value="ECO:0007669"/>
    <property type="project" value="UniProtKB-SubCell"/>
</dbReference>
<organism evidence="8 9">
    <name type="scientific">Tripterygium wilfordii</name>
    <name type="common">Thunder God vine</name>
    <dbReference type="NCBI Taxonomy" id="458696"/>
    <lineage>
        <taxon>Eukaryota</taxon>
        <taxon>Viridiplantae</taxon>
        <taxon>Streptophyta</taxon>
        <taxon>Embryophyta</taxon>
        <taxon>Tracheophyta</taxon>
        <taxon>Spermatophyta</taxon>
        <taxon>Magnoliopsida</taxon>
        <taxon>eudicotyledons</taxon>
        <taxon>Gunneridae</taxon>
        <taxon>Pentapetalae</taxon>
        <taxon>rosids</taxon>
        <taxon>fabids</taxon>
        <taxon>Celastrales</taxon>
        <taxon>Celastraceae</taxon>
        <taxon>Tripterygium</taxon>
    </lineage>
</organism>
<proteinExistence type="inferred from homology"/>
<evidence type="ECO:0000256" key="4">
    <source>
        <dbReference type="ARBA" id="ARBA00022989"/>
    </source>
</evidence>
<evidence type="ECO:0000256" key="7">
    <source>
        <dbReference type="SAM" id="Phobius"/>
    </source>
</evidence>
<keyword evidence="4 7" id="KW-1133">Transmembrane helix</keyword>
<dbReference type="InterPro" id="IPR052222">
    <property type="entry name" value="DESIGUAL"/>
</dbReference>
<evidence type="ECO:0000256" key="3">
    <source>
        <dbReference type="ARBA" id="ARBA00022729"/>
    </source>
</evidence>
<reference evidence="8 9" key="1">
    <citation type="journal article" date="2020" name="Nat. Commun.">
        <title>Genome of Tripterygium wilfordii and identification of cytochrome P450 involved in triptolide biosynthesis.</title>
        <authorList>
            <person name="Tu L."/>
            <person name="Su P."/>
            <person name="Zhang Z."/>
            <person name="Gao L."/>
            <person name="Wang J."/>
            <person name="Hu T."/>
            <person name="Zhou J."/>
            <person name="Zhang Y."/>
            <person name="Zhao Y."/>
            <person name="Liu Y."/>
            <person name="Song Y."/>
            <person name="Tong Y."/>
            <person name="Lu Y."/>
            <person name="Yang J."/>
            <person name="Xu C."/>
            <person name="Jia M."/>
            <person name="Peters R.J."/>
            <person name="Huang L."/>
            <person name="Gao W."/>
        </authorList>
    </citation>
    <scope>NUCLEOTIDE SEQUENCE [LARGE SCALE GENOMIC DNA]</scope>
    <source>
        <strain evidence="9">cv. XIE 37</strain>
        <tissue evidence="8">Leaf</tissue>
    </source>
</reference>
<keyword evidence="5 7" id="KW-0472">Membrane</keyword>
<evidence type="ECO:0000256" key="6">
    <source>
        <dbReference type="ARBA" id="ARBA00029467"/>
    </source>
</evidence>
<evidence type="ECO:0000256" key="1">
    <source>
        <dbReference type="ARBA" id="ARBA00004127"/>
    </source>
</evidence>
<dbReference type="InParanoid" id="A0A7J7CM22"/>
<gene>
    <name evidence="8" type="ORF">HS088_TW15G00637</name>
</gene>
<dbReference type="PANTHER" id="PTHR31769">
    <property type="entry name" value="OS07G0462200 PROTEIN-RELATED"/>
    <property type="match status" value="1"/>
</dbReference>
<dbReference type="Proteomes" id="UP000593562">
    <property type="component" value="Unassembled WGS sequence"/>
</dbReference>
<keyword evidence="9" id="KW-1185">Reference proteome</keyword>
<dbReference type="FunCoup" id="A0A7J7CM22">
    <property type="interactions" value="1"/>
</dbReference>
<dbReference type="InterPro" id="IPR009606">
    <property type="entry name" value="DEAL/Modifying_wall_lignin1/2"/>
</dbReference>
<accession>A0A7J7CM22</accession>
<evidence type="ECO:0000313" key="8">
    <source>
        <dbReference type="EMBL" id="KAF5735137.1"/>
    </source>
</evidence>
<comment type="subcellular location">
    <subcellularLocation>
        <location evidence="1">Endomembrane system</location>
        <topology evidence="1">Multi-pass membrane protein</topology>
    </subcellularLocation>
</comment>
<keyword evidence="2 7" id="KW-0812">Transmembrane</keyword>
<dbReference type="EMBL" id="JAAARO010000015">
    <property type="protein sequence ID" value="KAF5735137.1"/>
    <property type="molecule type" value="Genomic_DNA"/>
</dbReference>
<comment type="similarity">
    <text evidence="6">Belongs to the DESIGUAL family.</text>
</comment>